<protein>
    <recommendedName>
        <fullName evidence="4">EF-hand domain-containing protein</fullName>
    </recommendedName>
</protein>
<keyword evidence="6" id="KW-1185">Reference proteome</keyword>
<feature type="domain" description="EF-hand" evidence="4">
    <location>
        <begin position="97"/>
        <end position="132"/>
    </location>
</feature>
<dbReference type="KEGG" id="nve:5505663"/>
<feature type="domain" description="EF-hand" evidence="4">
    <location>
        <begin position="142"/>
        <end position="177"/>
    </location>
</feature>
<dbReference type="OMA" id="MLKNSIH"/>
<dbReference type="PROSITE" id="PS50222">
    <property type="entry name" value="EF_HAND_2"/>
    <property type="match status" value="3"/>
</dbReference>
<dbReference type="Pfam" id="PF13202">
    <property type="entry name" value="EF-hand_5"/>
    <property type="match status" value="1"/>
</dbReference>
<name>A7SPM7_NEMVE</name>
<dbReference type="InterPro" id="IPR002048">
    <property type="entry name" value="EF_hand_dom"/>
</dbReference>
<dbReference type="SMART" id="SM00054">
    <property type="entry name" value="EFh"/>
    <property type="match status" value="3"/>
</dbReference>
<accession>A7SPM7</accession>
<dbReference type="Proteomes" id="UP000001593">
    <property type="component" value="Unassembled WGS sequence"/>
</dbReference>
<dbReference type="AlphaFoldDB" id="A7SPM7"/>
<dbReference type="PANTHER" id="PTHR23055:SF60">
    <property type="entry name" value="CALAXIN"/>
    <property type="match status" value="1"/>
</dbReference>
<evidence type="ECO:0000313" key="6">
    <source>
        <dbReference type="Proteomes" id="UP000001593"/>
    </source>
</evidence>
<dbReference type="EMBL" id="DS469735">
    <property type="protein sequence ID" value="EDO34333.1"/>
    <property type="molecule type" value="Genomic_DNA"/>
</dbReference>
<dbReference type="InterPro" id="IPR018247">
    <property type="entry name" value="EF_Hand_1_Ca_BS"/>
</dbReference>
<dbReference type="PRINTS" id="PR00450">
    <property type="entry name" value="RECOVERIN"/>
</dbReference>
<dbReference type="OrthoDB" id="191686at2759"/>
<dbReference type="PROSITE" id="PS00018">
    <property type="entry name" value="EF_HAND_1"/>
    <property type="match status" value="1"/>
</dbReference>
<evidence type="ECO:0000259" key="4">
    <source>
        <dbReference type="PROSITE" id="PS50222"/>
    </source>
</evidence>
<reference evidence="5 6" key="1">
    <citation type="journal article" date="2007" name="Science">
        <title>Sea anemone genome reveals ancestral eumetazoan gene repertoire and genomic organization.</title>
        <authorList>
            <person name="Putnam N.H."/>
            <person name="Srivastava M."/>
            <person name="Hellsten U."/>
            <person name="Dirks B."/>
            <person name="Chapman J."/>
            <person name="Salamov A."/>
            <person name="Terry A."/>
            <person name="Shapiro H."/>
            <person name="Lindquist E."/>
            <person name="Kapitonov V.V."/>
            <person name="Jurka J."/>
            <person name="Genikhovich G."/>
            <person name="Grigoriev I.V."/>
            <person name="Lucas S.M."/>
            <person name="Steele R.E."/>
            <person name="Finnerty J.R."/>
            <person name="Technau U."/>
            <person name="Martindale M.Q."/>
            <person name="Rokhsar D.S."/>
        </authorList>
    </citation>
    <scope>NUCLEOTIDE SEQUENCE [LARGE SCALE GENOMIC DNA]</scope>
    <source>
        <strain evidence="6">CH2 X CH6</strain>
    </source>
</reference>
<sequence>MASIIARKNQEKLAESIFRKTHFSKAEVINLLSLFSECANQKEKMDRNKFRDILHNKFGMTDDILMDRVFKAFDTNNDSSIDMDEWILGLSVFLRGTVEEQTKFCFDVYDLNSDAFISKEEIMHLLKNAIIKQPTEEDPDEGIRELCDIVLKLMDEDHDGRLSWGDFQKTVVREPLLLEAFGSCLPGLKCVENFSSEFKEKSTAGGPSVYKPQNKTVKT</sequence>
<keyword evidence="3" id="KW-0106">Calcium</keyword>
<dbReference type="InParanoid" id="A7SPM7"/>
<keyword evidence="1" id="KW-0479">Metal-binding</keyword>
<gene>
    <name evidence="5" type="ORF">NEMVEDRAFT_v1g235777</name>
</gene>
<dbReference type="Pfam" id="PF13499">
    <property type="entry name" value="EF-hand_7"/>
    <property type="match status" value="1"/>
</dbReference>
<evidence type="ECO:0000313" key="5">
    <source>
        <dbReference type="EMBL" id="EDO34333.1"/>
    </source>
</evidence>
<dbReference type="HOGENOM" id="CLU_061288_3_2_1"/>
<evidence type="ECO:0000256" key="3">
    <source>
        <dbReference type="ARBA" id="ARBA00022837"/>
    </source>
</evidence>
<feature type="domain" description="EF-hand" evidence="4">
    <location>
        <begin position="61"/>
        <end position="96"/>
    </location>
</feature>
<organism evidence="5 6">
    <name type="scientific">Nematostella vectensis</name>
    <name type="common">Starlet sea anemone</name>
    <dbReference type="NCBI Taxonomy" id="45351"/>
    <lineage>
        <taxon>Eukaryota</taxon>
        <taxon>Metazoa</taxon>
        <taxon>Cnidaria</taxon>
        <taxon>Anthozoa</taxon>
        <taxon>Hexacorallia</taxon>
        <taxon>Actiniaria</taxon>
        <taxon>Edwardsiidae</taxon>
        <taxon>Nematostella</taxon>
    </lineage>
</organism>
<dbReference type="Gene3D" id="1.10.238.10">
    <property type="entry name" value="EF-hand"/>
    <property type="match status" value="1"/>
</dbReference>
<dbReference type="InterPro" id="IPR011992">
    <property type="entry name" value="EF-hand-dom_pair"/>
</dbReference>
<dbReference type="eggNOG" id="KOG0044">
    <property type="taxonomic scope" value="Eukaryota"/>
</dbReference>
<keyword evidence="2" id="KW-0677">Repeat</keyword>
<dbReference type="GO" id="GO:0009966">
    <property type="term" value="P:regulation of signal transduction"/>
    <property type="evidence" value="ECO:0000318"/>
    <property type="project" value="GO_Central"/>
</dbReference>
<proteinExistence type="predicted"/>
<dbReference type="PhylomeDB" id="A7SPM7"/>
<evidence type="ECO:0000256" key="2">
    <source>
        <dbReference type="ARBA" id="ARBA00022737"/>
    </source>
</evidence>
<dbReference type="InterPro" id="IPR028846">
    <property type="entry name" value="Recoverin"/>
</dbReference>
<evidence type="ECO:0000256" key="1">
    <source>
        <dbReference type="ARBA" id="ARBA00022723"/>
    </source>
</evidence>
<dbReference type="SUPFAM" id="SSF47473">
    <property type="entry name" value="EF-hand"/>
    <property type="match status" value="1"/>
</dbReference>
<dbReference type="PANTHER" id="PTHR23055">
    <property type="entry name" value="CALCIUM BINDING PROTEINS"/>
    <property type="match status" value="1"/>
</dbReference>
<dbReference type="GO" id="GO:0005509">
    <property type="term" value="F:calcium ion binding"/>
    <property type="evidence" value="ECO:0000318"/>
    <property type="project" value="GO_Central"/>
</dbReference>
<dbReference type="STRING" id="45351.A7SPM7"/>
<dbReference type="CDD" id="cd00051">
    <property type="entry name" value="EFh"/>
    <property type="match status" value="1"/>
</dbReference>